<feature type="transmembrane region" description="Helical" evidence="1">
    <location>
        <begin position="119"/>
        <end position="138"/>
    </location>
</feature>
<evidence type="ECO:0000313" key="2">
    <source>
        <dbReference type="EMBL" id="OKH50608.1"/>
    </source>
</evidence>
<dbReference type="EMBL" id="MRCG01000001">
    <property type="protein sequence ID" value="OKH50608.1"/>
    <property type="molecule type" value="Genomic_DNA"/>
</dbReference>
<reference evidence="2 3" key="1">
    <citation type="submission" date="2016-11" db="EMBL/GenBank/DDBJ databases">
        <title>Draft Genome Sequences of Nine Cyanobacterial Strains from Diverse Habitats.</title>
        <authorList>
            <person name="Zhu T."/>
            <person name="Hou S."/>
            <person name="Lu X."/>
            <person name="Hess W.R."/>
        </authorList>
    </citation>
    <scope>NUCLEOTIDE SEQUENCE [LARGE SCALE GENOMIC DNA]</scope>
    <source>
        <strain evidence="2 3">NIES-30</strain>
    </source>
</reference>
<dbReference type="RefSeq" id="WP_073606423.1">
    <property type="nucleotide sequence ID" value="NZ_MRCG01000001.1"/>
</dbReference>
<evidence type="ECO:0000256" key="1">
    <source>
        <dbReference type="SAM" id="Phobius"/>
    </source>
</evidence>
<keyword evidence="1" id="KW-0472">Membrane</keyword>
<feature type="transmembrane region" description="Helical" evidence="1">
    <location>
        <begin position="45"/>
        <end position="68"/>
    </location>
</feature>
<dbReference type="Proteomes" id="UP000185557">
    <property type="component" value="Unassembled WGS sequence"/>
</dbReference>
<comment type="caution">
    <text evidence="2">The sequence shown here is derived from an EMBL/GenBank/DDBJ whole genome shotgun (WGS) entry which is preliminary data.</text>
</comment>
<dbReference type="AlphaFoldDB" id="A0A1U7JA01"/>
<feature type="transmembrane region" description="Helical" evidence="1">
    <location>
        <begin position="88"/>
        <end position="107"/>
    </location>
</feature>
<proteinExistence type="predicted"/>
<keyword evidence="1" id="KW-0812">Transmembrane</keyword>
<organism evidence="2 3">
    <name type="scientific">Phormidium tenue NIES-30</name>
    <dbReference type="NCBI Taxonomy" id="549789"/>
    <lineage>
        <taxon>Bacteria</taxon>
        <taxon>Bacillati</taxon>
        <taxon>Cyanobacteriota</taxon>
        <taxon>Cyanophyceae</taxon>
        <taxon>Oscillatoriophycideae</taxon>
        <taxon>Oscillatoriales</taxon>
        <taxon>Oscillatoriaceae</taxon>
        <taxon>Phormidium</taxon>
    </lineage>
</organism>
<evidence type="ECO:0008006" key="4">
    <source>
        <dbReference type="Google" id="ProtNLM"/>
    </source>
</evidence>
<keyword evidence="3" id="KW-1185">Reference proteome</keyword>
<dbReference type="STRING" id="549789.NIES30_00435"/>
<accession>A0A1U7JA01</accession>
<name>A0A1U7JA01_9CYAN</name>
<protein>
    <recommendedName>
        <fullName evidence="4">PhnA-like protein</fullName>
    </recommendedName>
</protein>
<keyword evidence="1" id="KW-1133">Transmembrane helix</keyword>
<sequence>MSYTNEPGAYREEPVAYSTNPSQRVADTAPVAVTGYHDLVRWGPIFAGLVVAIATQLVLTALGAAVGLTNIAGSDAAQSNAGDVGTAVGIWSIISLLIALFLGGYVTSRACGPMNRKTALLNGAILWATTLAVSAWLLSSGVAGAFGLVAQGADAVVNQVPVDALPNAADPNVTQEQAQNIAGNAAKVGWSFALGSLLGLVASLAGAATGARSPRTYGAAPR</sequence>
<gene>
    <name evidence="2" type="ORF">NIES30_00435</name>
</gene>
<feature type="transmembrane region" description="Helical" evidence="1">
    <location>
        <begin position="188"/>
        <end position="208"/>
    </location>
</feature>
<evidence type="ECO:0000313" key="3">
    <source>
        <dbReference type="Proteomes" id="UP000185557"/>
    </source>
</evidence>
<dbReference type="OrthoDB" id="508787at2"/>